<dbReference type="PANTHER" id="PTHR42718">
    <property type="entry name" value="MAJOR FACILITATOR SUPERFAMILY MULTIDRUG TRANSPORTER MFSC"/>
    <property type="match status" value="1"/>
</dbReference>
<dbReference type="Gene3D" id="1.20.1250.20">
    <property type="entry name" value="MFS general substrate transporter like domains"/>
    <property type="match status" value="1"/>
</dbReference>
<evidence type="ECO:0000256" key="7">
    <source>
        <dbReference type="SAM" id="MobiDB-lite"/>
    </source>
</evidence>
<dbReference type="Proteomes" id="UP000265618">
    <property type="component" value="Unassembled WGS sequence"/>
</dbReference>
<accession>A0A9K3GIG8</accession>
<gene>
    <name evidence="10" type="ORF">KIPB_004728</name>
</gene>
<dbReference type="GO" id="GO:0022857">
    <property type="term" value="F:transmembrane transporter activity"/>
    <property type="evidence" value="ECO:0007669"/>
    <property type="project" value="InterPro"/>
</dbReference>
<evidence type="ECO:0000256" key="2">
    <source>
        <dbReference type="ARBA" id="ARBA00022448"/>
    </source>
</evidence>
<dbReference type="PROSITE" id="PS50850">
    <property type="entry name" value="MFS"/>
    <property type="match status" value="1"/>
</dbReference>
<dbReference type="PANTHER" id="PTHR42718:SF46">
    <property type="entry name" value="BLR6921 PROTEIN"/>
    <property type="match status" value="1"/>
</dbReference>
<feature type="transmembrane region" description="Helical" evidence="8">
    <location>
        <begin position="53"/>
        <end position="70"/>
    </location>
</feature>
<feature type="transmembrane region" description="Helical" evidence="8">
    <location>
        <begin position="461"/>
        <end position="480"/>
    </location>
</feature>
<feature type="transmembrane region" description="Helical" evidence="8">
    <location>
        <begin position="203"/>
        <end position="223"/>
    </location>
</feature>
<protein>
    <submittedName>
        <fullName evidence="10">Major facilitator superfamily protein</fullName>
    </submittedName>
</protein>
<dbReference type="SUPFAM" id="SSF103473">
    <property type="entry name" value="MFS general substrate transporter"/>
    <property type="match status" value="1"/>
</dbReference>
<feature type="transmembrane region" description="Helical" evidence="8">
    <location>
        <begin position="172"/>
        <end position="191"/>
    </location>
</feature>
<feature type="transmembrane region" description="Helical" evidence="8">
    <location>
        <begin position="360"/>
        <end position="378"/>
    </location>
</feature>
<dbReference type="AlphaFoldDB" id="A0A9K3GIG8"/>
<keyword evidence="11" id="KW-1185">Reference proteome</keyword>
<dbReference type="Gene3D" id="1.20.1720.10">
    <property type="entry name" value="Multidrug resistance protein D"/>
    <property type="match status" value="1"/>
</dbReference>
<feature type="non-terminal residue" evidence="10">
    <location>
        <position position="1"/>
    </location>
</feature>
<keyword evidence="5 8" id="KW-1133">Transmembrane helix</keyword>
<name>A0A9K3GIG8_9EUKA</name>
<sequence length="570" mass="62880">FKAALDAVPKLSPNKLIWMTGWTLMMALLDMSVVNLCLFPISKEFNEPLASVQWVSDGYSIFLAACSILAGKIGDRFGQSMVFQVGQILFMVCSFLCGRAGSLNELIFFRILQGTSAAILMANSMSISTILCSKENLPIILSYNSMCVSVGSTLGPVIGGFLTQYMSWRWCFYINLFIGTVAFVLNVILLPPIPRLTEPQFDLLGGVGLLAGLLSLVFGITRLESSWELGLLCIGIAALLLTGTAIWELKHPCAILPARVLKNKALMGALIAGMCNFSISTSITFMYPYIYQYAFAYSTGFTGFISMFSPIFGFLYSFYNGRFLQKVTSWTMRMIGLVIMTISLLGCAWAVPYASSTSTLWIPIAFTALMGIANSAFIGGNNTHMMTMAPIDVKGVMGGCIQTFRETGYALGISLSCLIRDSYQKSMWPYPVPDANEPIPPTFRPVYLEVFQLSILTYMQVIWITAILTLIAGLGTWEIYKYAFPRKLYRKRHAAFYKGLDEQGMTLDEFRANTKAKLARMRAAKAEADLALKAARLKAKGKSMAPRNTETHSLLGSSPKEETSETQYST</sequence>
<dbReference type="CDD" id="cd17321">
    <property type="entry name" value="MFS_MMR_MDR_like"/>
    <property type="match status" value="1"/>
</dbReference>
<dbReference type="EMBL" id="BDIP01001038">
    <property type="protein sequence ID" value="GIQ83411.1"/>
    <property type="molecule type" value="Genomic_DNA"/>
</dbReference>
<feature type="transmembrane region" description="Helical" evidence="8">
    <location>
        <begin position="268"/>
        <end position="290"/>
    </location>
</feature>
<dbReference type="GO" id="GO:0005886">
    <property type="term" value="C:plasma membrane"/>
    <property type="evidence" value="ECO:0007669"/>
    <property type="project" value="UniProtKB-SubCell"/>
</dbReference>
<organism evidence="10 11">
    <name type="scientific">Kipferlia bialata</name>
    <dbReference type="NCBI Taxonomy" id="797122"/>
    <lineage>
        <taxon>Eukaryota</taxon>
        <taxon>Metamonada</taxon>
        <taxon>Carpediemonas-like organisms</taxon>
        <taxon>Kipferlia</taxon>
    </lineage>
</organism>
<evidence type="ECO:0000256" key="4">
    <source>
        <dbReference type="ARBA" id="ARBA00022692"/>
    </source>
</evidence>
<dbReference type="InterPro" id="IPR036259">
    <property type="entry name" value="MFS_trans_sf"/>
</dbReference>
<evidence type="ECO:0000256" key="3">
    <source>
        <dbReference type="ARBA" id="ARBA00022475"/>
    </source>
</evidence>
<keyword evidence="6 8" id="KW-0472">Membrane</keyword>
<reference evidence="10 11" key="1">
    <citation type="journal article" date="2018" name="PLoS ONE">
        <title>The draft genome of Kipferlia bialata reveals reductive genome evolution in fornicate parasites.</title>
        <authorList>
            <person name="Tanifuji G."/>
            <person name="Takabayashi S."/>
            <person name="Kume K."/>
            <person name="Takagi M."/>
            <person name="Nakayama T."/>
            <person name="Kamikawa R."/>
            <person name="Inagaki Y."/>
            <person name="Hashimoto T."/>
        </authorList>
    </citation>
    <scope>NUCLEOTIDE SEQUENCE [LARGE SCALE GENOMIC DNA]</scope>
    <source>
        <strain evidence="10">NY0173</strain>
    </source>
</reference>
<feature type="transmembrane region" description="Helical" evidence="8">
    <location>
        <begin position="107"/>
        <end position="131"/>
    </location>
</feature>
<evidence type="ECO:0000256" key="8">
    <source>
        <dbReference type="SAM" id="Phobius"/>
    </source>
</evidence>
<evidence type="ECO:0000313" key="11">
    <source>
        <dbReference type="Proteomes" id="UP000265618"/>
    </source>
</evidence>
<feature type="compositionally biased region" description="Polar residues" evidence="7">
    <location>
        <begin position="546"/>
        <end position="556"/>
    </location>
</feature>
<dbReference type="InterPro" id="IPR020846">
    <property type="entry name" value="MFS_dom"/>
</dbReference>
<feature type="transmembrane region" description="Helical" evidence="8">
    <location>
        <begin position="143"/>
        <end position="166"/>
    </location>
</feature>
<proteinExistence type="predicted"/>
<keyword evidence="4 8" id="KW-0812">Transmembrane</keyword>
<evidence type="ECO:0000256" key="1">
    <source>
        <dbReference type="ARBA" id="ARBA00004651"/>
    </source>
</evidence>
<dbReference type="InterPro" id="IPR011701">
    <property type="entry name" value="MFS"/>
</dbReference>
<feature type="region of interest" description="Disordered" evidence="7">
    <location>
        <begin position="540"/>
        <end position="570"/>
    </location>
</feature>
<dbReference type="OrthoDB" id="10021397at2759"/>
<feature type="transmembrane region" description="Helical" evidence="8">
    <location>
        <begin position="229"/>
        <end position="247"/>
    </location>
</feature>
<comment type="subcellular location">
    <subcellularLocation>
        <location evidence="1">Cell membrane</location>
        <topology evidence="1">Multi-pass membrane protein</topology>
    </subcellularLocation>
</comment>
<feature type="transmembrane region" description="Helical" evidence="8">
    <location>
        <begin position="21"/>
        <end position="41"/>
    </location>
</feature>
<feature type="transmembrane region" description="Helical" evidence="8">
    <location>
        <begin position="82"/>
        <end position="101"/>
    </location>
</feature>
<feature type="domain" description="Major facilitator superfamily (MFS) profile" evidence="9">
    <location>
        <begin position="16"/>
        <end position="484"/>
    </location>
</feature>
<feature type="transmembrane region" description="Helical" evidence="8">
    <location>
        <begin position="296"/>
        <end position="318"/>
    </location>
</feature>
<evidence type="ECO:0000313" key="10">
    <source>
        <dbReference type="EMBL" id="GIQ83411.1"/>
    </source>
</evidence>
<dbReference type="Pfam" id="PF07690">
    <property type="entry name" value="MFS_1"/>
    <property type="match status" value="1"/>
</dbReference>
<feature type="transmembrane region" description="Helical" evidence="8">
    <location>
        <begin position="330"/>
        <end position="354"/>
    </location>
</feature>
<evidence type="ECO:0000256" key="6">
    <source>
        <dbReference type="ARBA" id="ARBA00023136"/>
    </source>
</evidence>
<comment type="caution">
    <text evidence="10">The sequence shown here is derived from an EMBL/GenBank/DDBJ whole genome shotgun (WGS) entry which is preliminary data.</text>
</comment>
<evidence type="ECO:0000256" key="5">
    <source>
        <dbReference type="ARBA" id="ARBA00022989"/>
    </source>
</evidence>
<evidence type="ECO:0000259" key="9">
    <source>
        <dbReference type="PROSITE" id="PS50850"/>
    </source>
</evidence>
<keyword evidence="3" id="KW-1003">Cell membrane</keyword>
<keyword evidence="2" id="KW-0813">Transport</keyword>